<evidence type="ECO:0000259" key="6">
    <source>
        <dbReference type="Pfam" id="PF01379"/>
    </source>
</evidence>
<dbReference type="SUPFAM" id="SSF53850">
    <property type="entry name" value="Periplasmic binding protein-like II"/>
    <property type="match status" value="1"/>
</dbReference>
<dbReference type="SUPFAM" id="SSF54782">
    <property type="entry name" value="Porphobilinogen deaminase (hydroxymethylbilane synthase), C-terminal domain"/>
    <property type="match status" value="1"/>
</dbReference>
<organism evidence="8">
    <name type="scientific">freshwater metagenome</name>
    <dbReference type="NCBI Taxonomy" id="449393"/>
    <lineage>
        <taxon>unclassified sequences</taxon>
        <taxon>metagenomes</taxon>
        <taxon>ecological metagenomes</taxon>
    </lineage>
</organism>
<dbReference type="AlphaFoldDB" id="A0A6J6V587"/>
<dbReference type="InterPro" id="IPR022418">
    <property type="entry name" value="Porphobilinogen_deaminase_C"/>
</dbReference>
<evidence type="ECO:0000256" key="1">
    <source>
        <dbReference type="ARBA" id="ARBA00001916"/>
    </source>
</evidence>
<dbReference type="GO" id="GO:0004418">
    <property type="term" value="F:hydroxymethylbilane synthase activity"/>
    <property type="evidence" value="ECO:0007669"/>
    <property type="project" value="UniProtKB-EC"/>
</dbReference>
<comment type="cofactor">
    <cofactor evidence="1">
        <name>dipyrromethane</name>
        <dbReference type="ChEBI" id="CHEBI:60342"/>
    </cofactor>
</comment>
<dbReference type="GO" id="GO:0005737">
    <property type="term" value="C:cytoplasm"/>
    <property type="evidence" value="ECO:0007669"/>
    <property type="project" value="TreeGrafter"/>
</dbReference>
<name>A0A6J6V587_9ZZZZ</name>
<sequence length="294" mass="31232">MEFRIATRGSALARWQAEHVAALLRAHGHRHTELVIVETAADRRLDIPIDAMGGKGVFVKEIQAAVLDGRADIAVHSAKDLPAITPPGLVIAAVPERADPRDVLIGVRLADLAPGSHVATGSIRRRVQLAALRPDLRFSGLRGNIITRLSRLAEFDAILMAKAGLDRLGLEPDVVDILDIETMLPQVGQGALAVECRTGDHERQAALRSIEHAATRAVVDAERAFLDELGGDCDLPAGAHATVMGDLLTVRGMLASRDASVLLRDTQQGTDGPTVGRSVARALVARGGASMLDR</sequence>
<dbReference type="InterPro" id="IPR022417">
    <property type="entry name" value="Porphobilin_deaminase_N"/>
</dbReference>
<dbReference type="Gene3D" id="3.30.160.40">
    <property type="entry name" value="Porphobilinogen deaminase, C-terminal domain"/>
    <property type="match status" value="1"/>
</dbReference>
<dbReference type="HAMAP" id="MF_00260">
    <property type="entry name" value="Porphobil_deam"/>
    <property type="match status" value="1"/>
</dbReference>
<dbReference type="GO" id="GO:0006783">
    <property type="term" value="P:heme biosynthetic process"/>
    <property type="evidence" value="ECO:0007669"/>
    <property type="project" value="TreeGrafter"/>
</dbReference>
<proteinExistence type="inferred from homology"/>
<evidence type="ECO:0000256" key="5">
    <source>
        <dbReference type="ARBA" id="ARBA00023244"/>
    </source>
</evidence>
<keyword evidence="4" id="KW-0808">Transferase</keyword>
<comment type="similarity">
    <text evidence="2">Belongs to the HMBS family.</text>
</comment>
<dbReference type="Gene3D" id="3.40.190.10">
    <property type="entry name" value="Periplasmic binding protein-like II"/>
    <property type="match status" value="2"/>
</dbReference>
<evidence type="ECO:0000259" key="7">
    <source>
        <dbReference type="Pfam" id="PF03900"/>
    </source>
</evidence>
<dbReference type="EMBL" id="CAEZYR010000145">
    <property type="protein sequence ID" value="CAB4766338.1"/>
    <property type="molecule type" value="Genomic_DNA"/>
</dbReference>
<dbReference type="NCBIfam" id="TIGR00212">
    <property type="entry name" value="hemC"/>
    <property type="match status" value="1"/>
</dbReference>
<accession>A0A6J6V587</accession>
<feature type="domain" description="Porphobilinogen deaminase C-terminal" evidence="7">
    <location>
        <begin position="219"/>
        <end position="283"/>
    </location>
</feature>
<dbReference type="PANTHER" id="PTHR11557:SF0">
    <property type="entry name" value="PORPHOBILINOGEN DEAMINASE"/>
    <property type="match status" value="1"/>
</dbReference>
<gene>
    <name evidence="8" type="ORF">UFOPK2754_02806</name>
</gene>
<dbReference type="PRINTS" id="PR00151">
    <property type="entry name" value="PORPHBDMNASE"/>
</dbReference>
<reference evidence="8" key="1">
    <citation type="submission" date="2020-05" db="EMBL/GenBank/DDBJ databases">
        <authorList>
            <person name="Chiriac C."/>
            <person name="Salcher M."/>
            <person name="Ghai R."/>
            <person name="Kavagutti S V."/>
        </authorList>
    </citation>
    <scope>NUCLEOTIDE SEQUENCE</scope>
</reference>
<dbReference type="Pfam" id="PF01379">
    <property type="entry name" value="Porphobil_deam"/>
    <property type="match status" value="1"/>
</dbReference>
<dbReference type="EC" id="2.5.1.61" evidence="3"/>
<evidence type="ECO:0000313" key="8">
    <source>
        <dbReference type="EMBL" id="CAB4766338.1"/>
    </source>
</evidence>
<dbReference type="FunFam" id="3.40.190.10:FF:000005">
    <property type="entry name" value="Porphobilinogen deaminase"/>
    <property type="match status" value="1"/>
</dbReference>
<dbReference type="PANTHER" id="PTHR11557">
    <property type="entry name" value="PORPHOBILINOGEN DEAMINASE"/>
    <property type="match status" value="1"/>
</dbReference>
<protein>
    <recommendedName>
        <fullName evidence="3">hydroxymethylbilane synthase</fullName>
        <ecNumber evidence="3">2.5.1.61</ecNumber>
    </recommendedName>
</protein>
<feature type="domain" description="Porphobilinogen deaminase N-terminal" evidence="6">
    <location>
        <begin position="3"/>
        <end position="202"/>
    </location>
</feature>
<evidence type="ECO:0000256" key="3">
    <source>
        <dbReference type="ARBA" id="ARBA00012655"/>
    </source>
</evidence>
<keyword evidence="5" id="KW-0627">Porphyrin biosynthesis</keyword>
<evidence type="ECO:0000256" key="4">
    <source>
        <dbReference type="ARBA" id="ARBA00022679"/>
    </source>
</evidence>
<dbReference type="InterPro" id="IPR000860">
    <property type="entry name" value="HemC"/>
</dbReference>
<dbReference type="PIRSF" id="PIRSF001438">
    <property type="entry name" value="4pyrrol_synth_OHMeBilane_synth"/>
    <property type="match status" value="1"/>
</dbReference>
<evidence type="ECO:0000256" key="2">
    <source>
        <dbReference type="ARBA" id="ARBA00005638"/>
    </source>
</evidence>
<dbReference type="InterPro" id="IPR036803">
    <property type="entry name" value="Porphobilinogen_deaminase_C_sf"/>
</dbReference>
<dbReference type="Pfam" id="PF03900">
    <property type="entry name" value="Porphobil_deamC"/>
    <property type="match status" value="1"/>
</dbReference>